<organism evidence="2 3">
    <name type="scientific">Fusarium vanettenii (strain ATCC MYA-4622 / CBS 123669 / FGSC 9596 / NRRL 45880 / 77-13-4)</name>
    <name type="common">Fusarium solani subsp. pisi</name>
    <dbReference type="NCBI Taxonomy" id="660122"/>
    <lineage>
        <taxon>Eukaryota</taxon>
        <taxon>Fungi</taxon>
        <taxon>Dikarya</taxon>
        <taxon>Ascomycota</taxon>
        <taxon>Pezizomycotina</taxon>
        <taxon>Sordariomycetes</taxon>
        <taxon>Hypocreomycetidae</taxon>
        <taxon>Hypocreales</taxon>
        <taxon>Nectriaceae</taxon>
        <taxon>Fusarium</taxon>
        <taxon>Fusarium solani species complex</taxon>
        <taxon>Fusarium vanettenii</taxon>
    </lineage>
</organism>
<dbReference type="EMBL" id="GG698969">
    <property type="protein sequence ID" value="EEU34411.1"/>
    <property type="molecule type" value="Genomic_DNA"/>
</dbReference>
<sequence length="1101" mass="126073">MDEEISRRSRHSPERVRGSRVSRTRQSPERLRSPPAKRRRRYRTQAGSSALEEAIASAFIPTQNQFPSDYEGEPRSEEQFAGLLLSSTKSPLSTFTVHQQDLIINLIQERARDTEGSTSRLEKRLDKAYATLEWWETVGCEFCFVMNGNTQPGHAMEQCDRWHGCDKARSILKWLESLSIPKFLGDPGSCSMCMHTWFPCRDICLSQSIHDARSKQDKARLVKELQSKPSFDGHCKRKPVMRRVIAALCSYDDQFFAKMLAKLASDNDKVDLFLERSARAWFEHRIPHKDSWIPRLLFVFEALTVGFYVRENYRLGLPPFDNLPLNPPGVCPSNVAPTRLDALGSTPNRPDGDIVVKRWAATIDWWWQKCSFCIGNGRKGEGVFHNLRECVHGGTEAMETEFGNAIYAERRAPDTACYNCFLPRQICGRWSNTRPGGWIERDFESTCRYGKHLLRDTIIGLYQSHATSFMDDMRNAAAKWYENQHIALSLRVDDEMVVDFLLQGFTDQGIGGIEMMRQLALWSRTVWYHKQADELLPPDDEGGHQSQLSDTDTVNLHPSALSRSNWPTGLRHCESVSLAVRSARAKCSVQEELDGSLIHRYHNRLLNPSRLAVTISTWSKQDISLWCERRHWESPNPHRWRENWRDDQSDHLVNEDKVQKQLERWSVRCPLCLLYRDPACDDHLLSTCPRVEGSRARSIRARLWERIVELQANGIQGYGPVPWCGDCSLPRSCCPAWANQSTTDIASEWDAPPWGGDKYACQSSLARGWQRQDGSRCEFREVVVNTVSAMCAFSLSGVPGTDTHTFWDQIEAWRNQSHIRFNQHWGTEGWLLSPMPWGSQDVMVMLCVFCRLDVVVEDLWIEKEVDRRRAELNLPSPEMDYIIMKQQPQPYLDPRKSKTVAKRDAPDEEARSLLRSNIQEALDVAEYEGERSFGYWEDAAYLSTLGARLRAWRRGGIRCQLCLTYEWSETCYLHDMEACTLRSESKSAMTLLHRWSGLRGAEEGEGKQCLRCRFPNVVCRPINYEDVGGNRGSAVGEGSVSCCGVETLCRTVAALLTVADGVLGDMVIQKEMGKESWDKDYDRLSREWMGEQNPNSSLLQS</sequence>
<feature type="compositionally biased region" description="Basic and acidic residues" evidence="1">
    <location>
        <begin position="1"/>
        <end position="17"/>
    </location>
</feature>
<dbReference type="AlphaFoldDB" id="C7ZNK0"/>
<evidence type="ECO:0000313" key="3">
    <source>
        <dbReference type="Proteomes" id="UP000005206"/>
    </source>
</evidence>
<gene>
    <name evidence="2" type="ORF">NECHADRAFT_82260</name>
</gene>
<feature type="region of interest" description="Disordered" evidence="1">
    <location>
        <begin position="537"/>
        <end position="556"/>
    </location>
</feature>
<keyword evidence="3" id="KW-1185">Reference proteome</keyword>
<dbReference type="eggNOG" id="ENOG502TA0X">
    <property type="taxonomic scope" value="Eukaryota"/>
</dbReference>
<feature type="compositionally biased region" description="Polar residues" evidence="1">
    <location>
        <begin position="544"/>
        <end position="556"/>
    </location>
</feature>
<name>C7ZNK0_FUSV7</name>
<evidence type="ECO:0000313" key="2">
    <source>
        <dbReference type="EMBL" id="EEU34411.1"/>
    </source>
</evidence>
<dbReference type="VEuPathDB" id="FungiDB:NECHADRAFT_82260"/>
<dbReference type="HOGENOM" id="CLU_283150_0_0_1"/>
<dbReference type="KEGG" id="nhe:NECHADRAFT_82260"/>
<dbReference type="Proteomes" id="UP000005206">
    <property type="component" value="Chromosome 7"/>
</dbReference>
<reference evidence="2 3" key="1">
    <citation type="journal article" date="2009" name="PLoS Genet.">
        <title>The genome of Nectria haematococca: contribution of supernumerary chromosomes to gene expansion.</title>
        <authorList>
            <person name="Coleman J.J."/>
            <person name="Rounsley S.D."/>
            <person name="Rodriguez-Carres M."/>
            <person name="Kuo A."/>
            <person name="Wasmann C.C."/>
            <person name="Grimwood J."/>
            <person name="Schmutz J."/>
            <person name="Taga M."/>
            <person name="White G.J."/>
            <person name="Zhou S."/>
            <person name="Schwartz D.C."/>
            <person name="Freitag M."/>
            <person name="Ma L.J."/>
            <person name="Danchin E.G."/>
            <person name="Henrissat B."/>
            <person name="Coutinho P.M."/>
            <person name="Nelson D.R."/>
            <person name="Straney D."/>
            <person name="Napoli C.A."/>
            <person name="Barker B.M."/>
            <person name="Gribskov M."/>
            <person name="Rep M."/>
            <person name="Kroken S."/>
            <person name="Molnar I."/>
            <person name="Rensing C."/>
            <person name="Kennell J.C."/>
            <person name="Zamora J."/>
            <person name="Farman M.L."/>
            <person name="Selker E.U."/>
            <person name="Salamov A."/>
            <person name="Shapiro H."/>
            <person name="Pangilinan J."/>
            <person name="Lindquist E."/>
            <person name="Lamers C."/>
            <person name="Grigoriev I.V."/>
            <person name="Geiser D.M."/>
            <person name="Covert S.F."/>
            <person name="Temporini E."/>
            <person name="Vanetten H.D."/>
        </authorList>
    </citation>
    <scope>NUCLEOTIDE SEQUENCE [LARGE SCALE GENOMIC DNA]</scope>
    <source>
        <strain evidence="3">ATCC MYA-4622 / CBS 123669 / FGSC 9596 / NRRL 45880 / 77-13-4</strain>
    </source>
</reference>
<protein>
    <submittedName>
        <fullName evidence="2">Uncharacterized protein</fullName>
    </submittedName>
</protein>
<accession>C7ZNK0</accession>
<dbReference type="InParanoid" id="C7ZNK0"/>
<dbReference type="GeneID" id="9677950"/>
<dbReference type="OrthoDB" id="5153289at2759"/>
<proteinExistence type="predicted"/>
<feature type="region of interest" description="Disordered" evidence="1">
    <location>
        <begin position="1"/>
        <end position="47"/>
    </location>
</feature>
<dbReference type="RefSeq" id="XP_003040124.1">
    <property type="nucleotide sequence ID" value="XM_003040078.1"/>
</dbReference>
<evidence type="ECO:0000256" key="1">
    <source>
        <dbReference type="SAM" id="MobiDB-lite"/>
    </source>
</evidence>